<organismHost>
    <name type="scientific">Paramecium bursaria</name>
    <dbReference type="NCBI Taxonomy" id="74790"/>
</organismHost>
<reference evidence="2 3" key="1">
    <citation type="journal article" date="2007" name="Virology">
        <title>Sequence and annotation of the 314-kb MT325 and the 321-kb FR483 viruses that infect Chlorella Pbi.</title>
        <authorList>
            <person name="Fitzgerald L.A."/>
            <person name="Graves M.V."/>
            <person name="Li X."/>
            <person name="Feldblyum T."/>
            <person name="Hartigan J."/>
            <person name="Van Etten J.L."/>
        </authorList>
    </citation>
    <scope>NUCLEOTIDE SEQUENCE [LARGE SCALE GENOMIC DNA]</scope>
    <source>
        <strain evidence="2 3">FR483</strain>
    </source>
</reference>
<evidence type="ECO:0000313" key="3">
    <source>
        <dbReference type="Proteomes" id="UP000204095"/>
    </source>
</evidence>
<dbReference type="GeneID" id="5469838"/>
<sequence>MLTSPRHQPSAHKNTQTPNTQRKRKPNKLRLFPRAKKKIFCIYIKQQRCTHSKAEENKFIVQTHQRKRQRRPVQPGLRAHANALSGKRSICNRPRNRQSRLQELRKCSWKTQRGQMPRLQIFNRKQNHL</sequence>
<accession>A7J6D1</accession>
<proteinExistence type="predicted"/>
<protein>
    <submittedName>
        <fullName evidence="2">Uncharacterized protein n077R</fullName>
    </submittedName>
</protein>
<gene>
    <name evidence="2" type="primary">n077R</name>
    <name evidence="2" type="ORF">FR483_n077R</name>
</gene>
<evidence type="ECO:0000313" key="2">
    <source>
        <dbReference type="EMBL" id="ABT15362.1"/>
    </source>
</evidence>
<feature type="region of interest" description="Disordered" evidence="1">
    <location>
        <begin position="1"/>
        <end position="30"/>
    </location>
</feature>
<dbReference type="KEGG" id="vg:5469838"/>
<name>A7J6D1_PBCVF</name>
<dbReference type="RefSeq" id="YP_001425709.1">
    <property type="nucleotide sequence ID" value="NC_008603.1"/>
</dbReference>
<feature type="compositionally biased region" description="Polar residues" evidence="1">
    <location>
        <begin position="1"/>
        <end position="20"/>
    </location>
</feature>
<feature type="compositionally biased region" description="Basic residues" evidence="1">
    <location>
        <begin position="21"/>
        <end position="30"/>
    </location>
</feature>
<organism evidence="2 3">
    <name type="scientific">Paramecium bursaria Chlorella virus FR483</name>
    <name type="common">PBCV-FR483</name>
    <dbReference type="NCBI Taxonomy" id="399781"/>
    <lineage>
        <taxon>Viruses</taxon>
        <taxon>Varidnaviria</taxon>
        <taxon>Bamfordvirae</taxon>
        <taxon>Nucleocytoviricota</taxon>
        <taxon>Megaviricetes</taxon>
        <taxon>Algavirales</taxon>
        <taxon>Phycodnaviridae</taxon>
        <taxon>Chlorovirus</taxon>
        <taxon>Chlorovirus conductrix</taxon>
        <taxon>Paramecium bursaria Chlorella virus A1</taxon>
    </lineage>
</organism>
<dbReference type="Proteomes" id="UP000204095">
    <property type="component" value="Segment"/>
</dbReference>
<evidence type="ECO:0000256" key="1">
    <source>
        <dbReference type="SAM" id="MobiDB-lite"/>
    </source>
</evidence>
<dbReference type="EMBL" id="DQ890022">
    <property type="protein sequence ID" value="ABT15362.1"/>
    <property type="molecule type" value="Genomic_DNA"/>
</dbReference>